<gene>
    <name evidence="2" type="ORF">FB388_3253</name>
</gene>
<dbReference type="PANTHER" id="PTHR43355">
    <property type="entry name" value="FLAVIN REDUCTASE (NADPH)"/>
    <property type="match status" value="1"/>
</dbReference>
<proteinExistence type="predicted"/>
<organism evidence="2 3">
    <name type="scientific">Pseudonocardia cypriaca</name>
    <dbReference type="NCBI Taxonomy" id="882449"/>
    <lineage>
        <taxon>Bacteria</taxon>
        <taxon>Bacillati</taxon>
        <taxon>Actinomycetota</taxon>
        <taxon>Actinomycetes</taxon>
        <taxon>Pseudonocardiales</taxon>
        <taxon>Pseudonocardiaceae</taxon>
        <taxon>Pseudonocardia</taxon>
    </lineage>
</organism>
<feature type="domain" description="NAD(P)-binding" evidence="1">
    <location>
        <begin position="7"/>
        <end position="199"/>
    </location>
</feature>
<evidence type="ECO:0000259" key="1">
    <source>
        <dbReference type="Pfam" id="PF13460"/>
    </source>
</evidence>
<dbReference type="Pfam" id="PF13460">
    <property type="entry name" value="NAD_binding_10"/>
    <property type="match status" value="1"/>
</dbReference>
<dbReference type="PANTHER" id="PTHR43355:SF2">
    <property type="entry name" value="FLAVIN REDUCTASE (NADPH)"/>
    <property type="match status" value="1"/>
</dbReference>
<dbReference type="InterPro" id="IPR016040">
    <property type="entry name" value="NAD(P)-bd_dom"/>
</dbReference>
<dbReference type="InterPro" id="IPR051606">
    <property type="entry name" value="Polyketide_Oxido-like"/>
</dbReference>
<accession>A0A543GIE5</accession>
<dbReference type="AlphaFoldDB" id="A0A543GIE5"/>
<dbReference type="Gene3D" id="3.40.50.720">
    <property type="entry name" value="NAD(P)-binding Rossmann-like Domain"/>
    <property type="match status" value="1"/>
</dbReference>
<sequence>MQITVIGAAGMVGSRVVAEAAARGHEVTAVVRDEARAADLPEGVRVRTGDASDVAEVTRLGTGQDVVVAATRPPAGREDELVTTTKALLAGIVGTGARLLVVGGAGSLTVPGSGGRLEAEDPDLVGPEYRAIARAGVHQLAACRAAADVDWAYLSPPAELRPGTRTGRYRRGGDELLIDAAGRSAISVEDLAVALLDEVEAPVHRRARFTVAY</sequence>
<protein>
    <recommendedName>
        <fullName evidence="1">NAD(P)-binding domain-containing protein</fullName>
    </recommendedName>
</protein>
<evidence type="ECO:0000313" key="2">
    <source>
        <dbReference type="EMBL" id="TQM45853.1"/>
    </source>
</evidence>
<dbReference type="SUPFAM" id="SSF51735">
    <property type="entry name" value="NAD(P)-binding Rossmann-fold domains"/>
    <property type="match status" value="1"/>
</dbReference>
<dbReference type="GO" id="GO:0016646">
    <property type="term" value="F:oxidoreductase activity, acting on the CH-NH group of donors, NAD or NADP as acceptor"/>
    <property type="evidence" value="ECO:0007669"/>
    <property type="project" value="TreeGrafter"/>
</dbReference>
<dbReference type="InterPro" id="IPR036291">
    <property type="entry name" value="NAD(P)-bd_dom_sf"/>
</dbReference>
<comment type="caution">
    <text evidence="2">The sequence shown here is derived from an EMBL/GenBank/DDBJ whole genome shotgun (WGS) entry which is preliminary data.</text>
</comment>
<evidence type="ECO:0000313" key="3">
    <source>
        <dbReference type="Proteomes" id="UP000319818"/>
    </source>
</evidence>
<dbReference type="RefSeq" id="WP_142101722.1">
    <property type="nucleotide sequence ID" value="NZ_VFPH01000001.1"/>
</dbReference>
<dbReference type="EMBL" id="VFPH01000001">
    <property type="protein sequence ID" value="TQM45853.1"/>
    <property type="molecule type" value="Genomic_DNA"/>
</dbReference>
<keyword evidence="3" id="KW-1185">Reference proteome</keyword>
<dbReference type="Proteomes" id="UP000319818">
    <property type="component" value="Unassembled WGS sequence"/>
</dbReference>
<dbReference type="OrthoDB" id="3763081at2"/>
<name>A0A543GIE5_9PSEU</name>
<reference evidence="2 3" key="1">
    <citation type="submission" date="2019-06" db="EMBL/GenBank/DDBJ databases">
        <title>Sequencing the genomes of 1000 actinobacteria strains.</title>
        <authorList>
            <person name="Klenk H.-P."/>
        </authorList>
    </citation>
    <scope>NUCLEOTIDE SEQUENCE [LARGE SCALE GENOMIC DNA]</scope>
    <source>
        <strain evidence="2 3">DSM 45511</strain>
    </source>
</reference>